<evidence type="ECO:0000313" key="2">
    <source>
        <dbReference type="EMBL" id="GAA0347984.1"/>
    </source>
</evidence>
<dbReference type="Proteomes" id="UP001501822">
    <property type="component" value="Unassembled WGS sequence"/>
</dbReference>
<name>A0ABN0WVQ7_9ACTN</name>
<dbReference type="InterPro" id="IPR007921">
    <property type="entry name" value="CHAP_dom"/>
</dbReference>
<protein>
    <recommendedName>
        <fullName evidence="1">Peptidase C51 domain-containing protein</fullName>
    </recommendedName>
</protein>
<reference evidence="2 3" key="1">
    <citation type="journal article" date="2019" name="Int. J. Syst. Evol. Microbiol.">
        <title>The Global Catalogue of Microorganisms (GCM) 10K type strain sequencing project: providing services to taxonomists for standard genome sequencing and annotation.</title>
        <authorList>
            <consortium name="The Broad Institute Genomics Platform"/>
            <consortium name="The Broad Institute Genome Sequencing Center for Infectious Disease"/>
            <person name="Wu L."/>
            <person name="Ma J."/>
        </authorList>
    </citation>
    <scope>NUCLEOTIDE SEQUENCE [LARGE SCALE GENOMIC DNA]</scope>
    <source>
        <strain evidence="2 3">JCM 3146</strain>
    </source>
</reference>
<sequence length="304" mass="33274">MGTATGMIRVGRGLLGVREHPMGSNHAPPVTDEYGLDAAWCDMSITYEANHSDNLDAVGGRFAYVPAHAQWFRSQGRFHTGTSGMQPGDVVFYNWSGRKGTTECDHVGLCERVLGDGTFYVLEGNHDDQFERVHRDATYISGYGRPAYDSTPQEDDVPTYVSVYKTDKSRRETIDANEWQTIYFDHNGSGGAEHHHGDGDYPSIATGPADYTGDVTLVIEGLPEGTPGQARPLYVNAKTNAIESRGQNITEFLGSAGKTYVRVPLTGYVGDGQKLRVEVTHFGAAEVKPTVTGGEVHLQVWERK</sequence>
<accession>A0ABN0WVQ7</accession>
<dbReference type="InterPro" id="IPR038765">
    <property type="entry name" value="Papain-like_cys_pep_sf"/>
</dbReference>
<dbReference type="RefSeq" id="WP_252801349.1">
    <property type="nucleotide sequence ID" value="NZ_BAAABM010000037.1"/>
</dbReference>
<evidence type="ECO:0000259" key="1">
    <source>
        <dbReference type="Pfam" id="PF05257"/>
    </source>
</evidence>
<organism evidence="2 3">
    <name type="scientific">Actinoallomurus spadix</name>
    <dbReference type="NCBI Taxonomy" id="79912"/>
    <lineage>
        <taxon>Bacteria</taxon>
        <taxon>Bacillati</taxon>
        <taxon>Actinomycetota</taxon>
        <taxon>Actinomycetes</taxon>
        <taxon>Streptosporangiales</taxon>
        <taxon>Thermomonosporaceae</taxon>
        <taxon>Actinoallomurus</taxon>
    </lineage>
</organism>
<comment type="caution">
    <text evidence="2">The sequence shown here is derived from an EMBL/GenBank/DDBJ whole genome shotgun (WGS) entry which is preliminary data.</text>
</comment>
<feature type="domain" description="Peptidase C51" evidence="1">
    <location>
        <begin position="67"/>
        <end position="125"/>
    </location>
</feature>
<gene>
    <name evidence="2" type="ORF">GCM10010151_42120</name>
</gene>
<dbReference type="EMBL" id="BAAABM010000037">
    <property type="protein sequence ID" value="GAA0347984.1"/>
    <property type="molecule type" value="Genomic_DNA"/>
</dbReference>
<proteinExistence type="predicted"/>
<dbReference type="SUPFAM" id="SSF54001">
    <property type="entry name" value="Cysteine proteinases"/>
    <property type="match status" value="1"/>
</dbReference>
<evidence type="ECO:0000313" key="3">
    <source>
        <dbReference type="Proteomes" id="UP001501822"/>
    </source>
</evidence>
<keyword evidence="3" id="KW-1185">Reference proteome</keyword>
<dbReference type="Pfam" id="PF05257">
    <property type="entry name" value="CHAP"/>
    <property type="match status" value="1"/>
</dbReference>